<dbReference type="InterPro" id="IPR039126">
    <property type="entry name" value="GGACT"/>
</dbReference>
<dbReference type="PANTHER" id="PTHR12510:SF4">
    <property type="entry name" value="GAMMA-GLUTAMYLAMINECYCLOTRANSFERASE"/>
    <property type="match status" value="1"/>
</dbReference>
<dbReference type="GO" id="GO:0005829">
    <property type="term" value="C:cytosol"/>
    <property type="evidence" value="ECO:0007669"/>
    <property type="project" value="TreeGrafter"/>
</dbReference>
<evidence type="ECO:0000313" key="6">
    <source>
        <dbReference type="Proteomes" id="UP000193450"/>
    </source>
</evidence>
<organism evidence="5 6">
    <name type="scientific">Oceanicoccus sagamiensis</name>
    <dbReference type="NCBI Taxonomy" id="716816"/>
    <lineage>
        <taxon>Bacteria</taxon>
        <taxon>Pseudomonadati</taxon>
        <taxon>Pseudomonadota</taxon>
        <taxon>Gammaproteobacteria</taxon>
        <taxon>Cellvibrionales</taxon>
        <taxon>Spongiibacteraceae</taxon>
        <taxon>Oceanicoccus</taxon>
    </lineage>
</organism>
<dbReference type="EMBL" id="CP019343">
    <property type="protein sequence ID" value="ARN74381.1"/>
    <property type="molecule type" value="Genomic_DNA"/>
</dbReference>
<dbReference type="GO" id="GO:0061929">
    <property type="term" value="F:gamma-glutamylaminecyclotransferase activity"/>
    <property type="evidence" value="ECO:0007669"/>
    <property type="project" value="InterPro"/>
</dbReference>
<dbReference type="OrthoDB" id="482277at2"/>
<dbReference type="Pfam" id="PF06094">
    <property type="entry name" value="GGACT"/>
    <property type="match status" value="1"/>
</dbReference>
<reference evidence="5 6" key="1">
    <citation type="submission" date="2016-11" db="EMBL/GenBank/DDBJ databases">
        <title>Trade-off between light-utilization and light-protection in marine flavobacteria.</title>
        <authorList>
            <person name="Kumagai Y."/>
        </authorList>
    </citation>
    <scope>NUCLEOTIDE SEQUENCE [LARGE SCALE GENOMIC DNA]</scope>
    <source>
        <strain evidence="5 6">NBRC 107125</strain>
    </source>
</reference>
<feature type="active site" description="Proton acceptor" evidence="2">
    <location>
        <position position="80"/>
    </location>
</feature>
<dbReference type="InterPro" id="IPR036568">
    <property type="entry name" value="GGCT-like_sf"/>
</dbReference>
<evidence type="ECO:0000256" key="2">
    <source>
        <dbReference type="PIRSR" id="PIRSR639126-1"/>
    </source>
</evidence>
<sequence length="120" mass="13397">MSSVEKENYQVFVYGSLKSGFHNHALLATSCYLGACRTPPRFSMYDLGAFPAVAEGGTTAIYGEVYKVGDDVLALLDQLEGHPEWYCRTVIETEYGDSYIYLIQESMTAYAQVEDGLWVI</sequence>
<dbReference type="Proteomes" id="UP000193450">
    <property type="component" value="Chromosome"/>
</dbReference>
<feature type="domain" description="Gamma-glutamylcyclotransferase AIG2-like" evidence="4">
    <location>
        <begin position="11"/>
        <end position="118"/>
    </location>
</feature>
<dbReference type="InterPro" id="IPR009288">
    <property type="entry name" value="AIG2-like_dom"/>
</dbReference>
<dbReference type="RefSeq" id="WP_085758524.1">
    <property type="nucleotide sequence ID" value="NZ_CP019343.1"/>
</dbReference>
<keyword evidence="6" id="KW-1185">Reference proteome</keyword>
<dbReference type="SUPFAM" id="SSF110857">
    <property type="entry name" value="Gamma-glutamyl cyclotransferase-like"/>
    <property type="match status" value="1"/>
</dbReference>
<dbReference type="CDD" id="cd06661">
    <property type="entry name" value="GGCT_like"/>
    <property type="match status" value="1"/>
</dbReference>
<dbReference type="PANTHER" id="PTHR12510">
    <property type="entry name" value="TROPONIN C-AKIN-1 PROTEIN"/>
    <property type="match status" value="1"/>
</dbReference>
<protein>
    <recommendedName>
        <fullName evidence="3">Gamma-glutamylcyclotransferase family protein</fullName>
    </recommendedName>
</protein>
<evidence type="ECO:0000256" key="3">
    <source>
        <dbReference type="RuleBase" id="RU367036"/>
    </source>
</evidence>
<dbReference type="KEGG" id="osg:BST96_09750"/>
<evidence type="ECO:0000256" key="1">
    <source>
        <dbReference type="ARBA" id="ARBA00008861"/>
    </source>
</evidence>
<evidence type="ECO:0000313" key="5">
    <source>
        <dbReference type="EMBL" id="ARN74381.1"/>
    </source>
</evidence>
<gene>
    <name evidence="5" type="ORF">BST96_09750</name>
</gene>
<dbReference type="PROSITE" id="PS51257">
    <property type="entry name" value="PROKAR_LIPOPROTEIN"/>
    <property type="match status" value="1"/>
</dbReference>
<proteinExistence type="inferred from homology"/>
<comment type="similarity">
    <text evidence="1 3">Belongs to the gamma-glutamylcyclotransferase family.</text>
</comment>
<dbReference type="InterPro" id="IPR013024">
    <property type="entry name" value="GGCT-like"/>
</dbReference>
<dbReference type="AlphaFoldDB" id="A0A1X9NB51"/>
<name>A0A1X9NB51_9GAMM</name>
<evidence type="ECO:0000259" key="4">
    <source>
        <dbReference type="Pfam" id="PF06094"/>
    </source>
</evidence>
<accession>A0A1X9NB51</accession>
<dbReference type="Gene3D" id="3.10.490.10">
    <property type="entry name" value="Gamma-glutamyl cyclotransferase-like"/>
    <property type="match status" value="1"/>
</dbReference>